<dbReference type="EnsemblPlants" id="EMT20419">
    <property type="protein sequence ID" value="EMT20419"/>
    <property type="gene ID" value="F775_05893"/>
</dbReference>
<accession>R7WGJ2</accession>
<proteinExistence type="predicted"/>
<name>R7WGJ2_AEGTA</name>
<evidence type="ECO:0000313" key="1">
    <source>
        <dbReference type="EnsemblPlants" id="EMT20419"/>
    </source>
</evidence>
<protein>
    <submittedName>
        <fullName evidence="1">Uncharacterized protein</fullName>
    </submittedName>
</protein>
<dbReference type="AlphaFoldDB" id="R7WGJ2"/>
<organism evidence="1">
    <name type="scientific">Aegilops tauschii</name>
    <name type="common">Tausch's goatgrass</name>
    <name type="synonym">Aegilops squarrosa</name>
    <dbReference type="NCBI Taxonomy" id="37682"/>
    <lineage>
        <taxon>Eukaryota</taxon>
        <taxon>Viridiplantae</taxon>
        <taxon>Streptophyta</taxon>
        <taxon>Embryophyta</taxon>
        <taxon>Tracheophyta</taxon>
        <taxon>Spermatophyta</taxon>
        <taxon>Magnoliopsida</taxon>
        <taxon>Liliopsida</taxon>
        <taxon>Poales</taxon>
        <taxon>Poaceae</taxon>
        <taxon>BOP clade</taxon>
        <taxon>Pooideae</taxon>
        <taxon>Triticodae</taxon>
        <taxon>Triticeae</taxon>
        <taxon>Triticinae</taxon>
        <taxon>Aegilops</taxon>
    </lineage>
</organism>
<reference evidence="1" key="1">
    <citation type="submission" date="2015-06" db="UniProtKB">
        <authorList>
            <consortium name="EnsemblPlants"/>
        </authorList>
    </citation>
    <scope>IDENTIFICATION</scope>
</reference>
<sequence length="93" mass="10176">MAKTLLLLLLCATIAARAHAQAPARPAEEETPPGAGVKVSFRPSVAIVVGIFTMIFSLTFLLLIWSLINGCLELELELDMNNNAFMHQILLDR</sequence>